<accession>A0ABX7QMF0</accession>
<dbReference type="RefSeq" id="WP_207353868.1">
    <property type="nucleotide sequence ID" value="NZ_CP071503.1"/>
</dbReference>
<evidence type="ECO:0000256" key="1">
    <source>
        <dbReference type="SAM" id="MobiDB-lite"/>
    </source>
</evidence>
<gene>
    <name evidence="2" type="ORF">JYB87_12800</name>
</gene>
<name>A0ABX7QMF0_9GAMM</name>
<keyword evidence="3" id="KW-1185">Reference proteome</keyword>
<dbReference type="EMBL" id="CP071503">
    <property type="protein sequence ID" value="QSX32627.1"/>
    <property type="molecule type" value="Genomic_DNA"/>
</dbReference>
<organism evidence="2 3">
    <name type="scientific">Shewanella avicenniae</name>
    <dbReference type="NCBI Taxonomy" id="2814294"/>
    <lineage>
        <taxon>Bacteria</taxon>
        <taxon>Pseudomonadati</taxon>
        <taxon>Pseudomonadota</taxon>
        <taxon>Gammaproteobacteria</taxon>
        <taxon>Alteromonadales</taxon>
        <taxon>Shewanellaceae</taxon>
        <taxon>Shewanella</taxon>
    </lineage>
</organism>
<reference evidence="2 3" key="1">
    <citation type="submission" date="2021-03" db="EMBL/GenBank/DDBJ databases">
        <title>Novel species identification of genus Shewanella.</title>
        <authorList>
            <person name="Liu G."/>
            <person name="Zhang Q."/>
        </authorList>
    </citation>
    <scope>NUCLEOTIDE SEQUENCE [LARGE SCALE GENOMIC DNA]</scope>
    <source>
        <strain evidence="2 3">FJAT-51800</strain>
    </source>
</reference>
<feature type="region of interest" description="Disordered" evidence="1">
    <location>
        <begin position="182"/>
        <end position="207"/>
    </location>
</feature>
<evidence type="ECO:0000313" key="3">
    <source>
        <dbReference type="Proteomes" id="UP000662770"/>
    </source>
</evidence>
<protein>
    <submittedName>
        <fullName evidence="2">Uncharacterized protein</fullName>
    </submittedName>
</protein>
<dbReference type="Proteomes" id="UP000662770">
    <property type="component" value="Chromosome"/>
</dbReference>
<evidence type="ECO:0000313" key="2">
    <source>
        <dbReference type="EMBL" id="QSX32627.1"/>
    </source>
</evidence>
<proteinExistence type="predicted"/>
<sequence length="207" mass="22592">MNGLFSPEMMVILRQRNLTAALLVYLDFASGPVYLHSGVGQLAYQGNTYLGIGTLGSIGAVTESGKVAPKKLRLTLSGIPPELLSSALTEYYQNRPAQIRFAILHNDTYAVIGADLLFAGRMDVMTLTDGDESTLQLDVNSRGIDWKNARNGRYTDADQQSRYPGDKFFEFVSQTVERELQWGIPSKSNTSSAGGGGTSNSTRMARR</sequence>